<evidence type="ECO:0000256" key="1">
    <source>
        <dbReference type="ARBA" id="ARBA00004167"/>
    </source>
</evidence>
<dbReference type="AlphaFoldDB" id="A0ABD1HPV0"/>
<evidence type="ECO:0000313" key="11">
    <source>
        <dbReference type="Proteomes" id="UP001567538"/>
    </source>
</evidence>
<sequence length="519" mass="57113">MASHWFLISLLLSLLTSLSTSDDVFVSIDCGSSVPYRDGNGISWVGDDEYVQSGESRSVKPLNSISHVADTLRVFTTRNKNCYHIGSVKKGRVLVRASFYYGNYDGKSLPPTFALHFDGNFWDTVQTSNTESYYYEVTYVLKRDFISVCLAQTEPGQFPFISALAVRSLESYMYKQVSDSYPLFLWTRVAFGSNTSFRYQDDPYDRIWNVGRYGNGSIPVSGDAIFNKELSVPDNPPPAVLRNAITATTPNASIELLMGFPSTEINVYINWYFSEVTRLGPSQNRSFRIFKDNKSFSEPIFPPYGDCVEMGVSKTAVSSKTTFSLVPTNVSTLPPLINAMEIFAIPDDMLTNGTNKKDVEGLASLQGRFSSLQSWTGDPCLPAPYTWDWIKCNSVPIPRVTALLLNGYSLSGLLPDFSSMDALQTIDVQNNSLRGPIPDFLGTLPNLKTLNLANNQFNGSVPASLSTKKGLLLTVSGNPGLCTSCDIIAEPPPPGNSSIKKKNILELLFAAITASIIIL</sequence>
<dbReference type="InterPro" id="IPR001611">
    <property type="entry name" value="Leu-rich_rpt"/>
</dbReference>
<evidence type="ECO:0000256" key="4">
    <source>
        <dbReference type="ARBA" id="ARBA00022729"/>
    </source>
</evidence>
<dbReference type="Pfam" id="PF00560">
    <property type="entry name" value="LRR_1"/>
    <property type="match status" value="2"/>
</dbReference>
<accession>A0ABD1HPV0</accession>
<keyword evidence="3" id="KW-0812">Transmembrane</keyword>
<keyword evidence="5" id="KW-0677">Repeat</keyword>
<keyword evidence="7" id="KW-0472">Membrane</keyword>
<protein>
    <submittedName>
        <fullName evidence="10">LRR receptor-like serine/threonine-protein kinase</fullName>
    </submittedName>
</protein>
<dbReference type="PANTHER" id="PTHR45631">
    <property type="entry name" value="OS07G0107800 PROTEIN-RELATED"/>
    <property type="match status" value="1"/>
</dbReference>
<comment type="caution">
    <text evidence="10">The sequence shown here is derived from an EMBL/GenBank/DDBJ whole genome shotgun (WGS) entry which is preliminary data.</text>
</comment>
<keyword evidence="2" id="KW-0433">Leucine-rich repeat</keyword>
<feature type="chain" id="PRO_5044881689" evidence="8">
    <location>
        <begin position="22"/>
        <end position="519"/>
    </location>
</feature>
<dbReference type="Pfam" id="PF12819">
    <property type="entry name" value="Malectin_like"/>
    <property type="match status" value="1"/>
</dbReference>
<dbReference type="SUPFAM" id="SSF52058">
    <property type="entry name" value="L domain-like"/>
    <property type="match status" value="1"/>
</dbReference>
<dbReference type="PANTHER" id="PTHR45631:SF44">
    <property type="entry name" value="CARBOHYDRATE-BINDING PROTEIN OF THE ER PROTEIN"/>
    <property type="match status" value="1"/>
</dbReference>
<dbReference type="InterPro" id="IPR032675">
    <property type="entry name" value="LRR_dom_sf"/>
</dbReference>
<evidence type="ECO:0000256" key="6">
    <source>
        <dbReference type="ARBA" id="ARBA00022989"/>
    </source>
</evidence>
<feature type="signal peptide" evidence="8">
    <location>
        <begin position="1"/>
        <end position="21"/>
    </location>
</feature>
<dbReference type="GO" id="GO:0016020">
    <property type="term" value="C:membrane"/>
    <property type="evidence" value="ECO:0007669"/>
    <property type="project" value="UniProtKB-SubCell"/>
</dbReference>
<evidence type="ECO:0000313" key="10">
    <source>
        <dbReference type="EMBL" id="KAL1558080.1"/>
    </source>
</evidence>
<evidence type="ECO:0000259" key="9">
    <source>
        <dbReference type="Pfam" id="PF12819"/>
    </source>
</evidence>
<dbReference type="EMBL" id="JBEAFC010000004">
    <property type="protein sequence ID" value="KAL1558080.1"/>
    <property type="molecule type" value="Genomic_DNA"/>
</dbReference>
<evidence type="ECO:0000256" key="5">
    <source>
        <dbReference type="ARBA" id="ARBA00022737"/>
    </source>
</evidence>
<proteinExistence type="predicted"/>
<name>A0ABD1HPV0_SALDI</name>
<dbReference type="Gene3D" id="3.80.10.10">
    <property type="entry name" value="Ribonuclease Inhibitor"/>
    <property type="match status" value="1"/>
</dbReference>
<dbReference type="InterPro" id="IPR024788">
    <property type="entry name" value="Malectin-like_Carb-bd_dom"/>
</dbReference>
<evidence type="ECO:0000256" key="2">
    <source>
        <dbReference type="ARBA" id="ARBA00022614"/>
    </source>
</evidence>
<dbReference type="Proteomes" id="UP001567538">
    <property type="component" value="Unassembled WGS sequence"/>
</dbReference>
<evidence type="ECO:0000256" key="3">
    <source>
        <dbReference type="ARBA" id="ARBA00022692"/>
    </source>
</evidence>
<feature type="domain" description="Malectin-like" evidence="9">
    <location>
        <begin position="28"/>
        <end position="344"/>
    </location>
</feature>
<comment type="subcellular location">
    <subcellularLocation>
        <location evidence="1">Membrane</location>
        <topology evidence="1">Single-pass membrane protein</topology>
    </subcellularLocation>
</comment>
<keyword evidence="4 8" id="KW-0732">Signal</keyword>
<gene>
    <name evidence="10" type="ORF">AAHA92_08589</name>
</gene>
<evidence type="ECO:0000256" key="8">
    <source>
        <dbReference type="SAM" id="SignalP"/>
    </source>
</evidence>
<keyword evidence="6" id="KW-1133">Transmembrane helix</keyword>
<keyword evidence="11" id="KW-1185">Reference proteome</keyword>
<organism evidence="10 11">
    <name type="scientific">Salvia divinorum</name>
    <name type="common">Maria pastora</name>
    <name type="synonym">Diviner's sage</name>
    <dbReference type="NCBI Taxonomy" id="28513"/>
    <lineage>
        <taxon>Eukaryota</taxon>
        <taxon>Viridiplantae</taxon>
        <taxon>Streptophyta</taxon>
        <taxon>Embryophyta</taxon>
        <taxon>Tracheophyta</taxon>
        <taxon>Spermatophyta</taxon>
        <taxon>Magnoliopsida</taxon>
        <taxon>eudicotyledons</taxon>
        <taxon>Gunneridae</taxon>
        <taxon>Pentapetalae</taxon>
        <taxon>asterids</taxon>
        <taxon>lamiids</taxon>
        <taxon>Lamiales</taxon>
        <taxon>Lamiaceae</taxon>
        <taxon>Nepetoideae</taxon>
        <taxon>Mentheae</taxon>
        <taxon>Salviinae</taxon>
        <taxon>Salvia</taxon>
        <taxon>Salvia subgen. Calosphace</taxon>
    </lineage>
</organism>
<reference evidence="10 11" key="1">
    <citation type="submission" date="2024-06" db="EMBL/GenBank/DDBJ databases">
        <title>A chromosome level genome sequence of Diviner's sage (Salvia divinorum).</title>
        <authorList>
            <person name="Ford S.A."/>
            <person name="Ro D.-K."/>
            <person name="Ness R.W."/>
            <person name="Phillips M.A."/>
        </authorList>
    </citation>
    <scope>NUCLEOTIDE SEQUENCE [LARGE SCALE GENOMIC DNA]</scope>
    <source>
        <strain evidence="10">SAF-2024a</strain>
        <tissue evidence="10">Leaf</tissue>
    </source>
</reference>
<dbReference type="FunFam" id="3.80.10.10:FF:000129">
    <property type="entry name" value="Leucine-rich repeat receptor-like kinase"/>
    <property type="match status" value="1"/>
</dbReference>
<evidence type="ECO:0000256" key="7">
    <source>
        <dbReference type="ARBA" id="ARBA00023136"/>
    </source>
</evidence>